<reference evidence="2" key="1">
    <citation type="submission" date="2021-02" db="EMBL/GenBank/DDBJ databases">
        <authorList>
            <person name="Dougan E. K."/>
            <person name="Rhodes N."/>
            <person name="Thang M."/>
            <person name="Chan C."/>
        </authorList>
    </citation>
    <scope>NUCLEOTIDE SEQUENCE</scope>
</reference>
<evidence type="ECO:0000313" key="2">
    <source>
        <dbReference type="EMBL" id="CAE7278246.1"/>
    </source>
</evidence>
<gene>
    <name evidence="2" type="ORF">SPIL2461_LOCUS6227</name>
</gene>
<dbReference type="EMBL" id="CAJNIZ010009239">
    <property type="protein sequence ID" value="CAE7278246.1"/>
    <property type="molecule type" value="Genomic_DNA"/>
</dbReference>
<keyword evidence="1" id="KW-1133">Transmembrane helix</keyword>
<name>A0A812MPW1_SYMPI</name>
<keyword evidence="1" id="KW-0472">Membrane</keyword>
<keyword evidence="1" id="KW-0812">Transmembrane</keyword>
<feature type="non-terminal residue" evidence="2">
    <location>
        <position position="1"/>
    </location>
</feature>
<dbReference type="OrthoDB" id="10646517at2759"/>
<protein>
    <submittedName>
        <fullName evidence="2">Uncharacterized protein</fullName>
    </submittedName>
</protein>
<proteinExistence type="predicted"/>
<feature type="transmembrane region" description="Helical" evidence="1">
    <location>
        <begin position="243"/>
        <end position="263"/>
    </location>
</feature>
<dbReference type="AlphaFoldDB" id="A0A812MPW1"/>
<sequence>APILLAPSFDAKELRATCSQCPHGLTFGVFKHGLSTVSTPRLHCGHAATLVQGFTERCDCKAHQVHDQQFSDQVQVSQTRSYCVDCPRHHEDHEDECRKCPMHKAWSDGAGQPCRFWPDAGAVRVLVLAALAFVLLGFTAFEIVWAPLAIVDAQALEGKGFVITGPISRLPKFLASYVNRNMTYRIQDTGLPWLDNPKVGNIAFKSLGRGKWQLPPQLQPPFACATSRGFLTARGYGSLLLQLWLLLFALILLPTALAVAASYENDGLHVLVTLGCFALPLAFFAALLHPLAAYLLRRERTPLQDACLEYLRALPKIDTADAAKSHPKDQGLALSILWEFWEHFERFILQNLGDHIMDSAFARVLQSGVRGVWCLFEFLLSSQLNLDLVFGTDLGVLGEQGTSPDITLEIGRKLETLQVANCHASSAEDKRKIFDFICAELGSIEHMDKQIKKRMSRILRQN</sequence>
<feature type="non-terminal residue" evidence="2">
    <location>
        <position position="462"/>
    </location>
</feature>
<keyword evidence="3" id="KW-1185">Reference proteome</keyword>
<comment type="caution">
    <text evidence="2">The sequence shown here is derived from an EMBL/GenBank/DDBJ whole genome shotgun (WGS) entry which is preliminary data.</text>
</comment>
<organism evidence="2 3">
    <name type="scientific">Symbiodinium pilosum</name>
    <name type="common">Dinoflagellate</name>
    <dbReference type="NCBI Taxonomy" id="2952"/>
    <lineage>
        <taxon>Eukaryota</taxon>
        <taxon>Sar</taxon>
        <taxon>Alveolata</taxon>
        <taxon>Dinophyceae</taxon>
        <taxon>Suessiales</taxon>
        <taxon>Symbiodiniaceae</taxon>
        <taxon>Symbiodinium</taxon>
    </lineage>
</organism>
<evidence type="ECO:0000313" key="3">
    <source>
        <dbReference type="Proteomes" id="UP000649617"/>
    </source>
</evidence>
<feature type="transmembrane region" description="Helical" evidence="1">
    <location>
        <begin position="269"/>
        <end position="296"/>
    </location>
</feature>
<evidence type="ECO:0000256" key="1">
    <source>
        <dbReference type="SAM" id="Phobius"/>
    </source>
</evidence>
<accession>A0A812MPW1</accession>
<dbReference type="Proteomes" id="UP000649617">
    <property type="component" value="Unassembled WGS sequence"/>
</dbReference>
<feature type="transmembrane region" description="Helical" evidence="1">
    <location>
        <begin position="125"/>
        <end position="151"/>
    </location>
</feature>